<feature type="domain" description="Exonuclease" evidence="20">
    <location>
        <begin position="2"/>
        <end position="174"/>
    </location>
</feature>
<dbReference type="InterPro" id="IPR036397">
    <property type="entry name" value="RNaseH_sf"/>
</dbReference>
<sequence length="273" mass="30130">MRQIVLDTETTGLDPVSHRIIEIGCVELERRRLTGRHYHQYTNPMRDVDEAAQEVHGISNEFLQDKPEFSAVVDEFLAFVTGAELLIHNAPFDIGFLDAELARLGDTYGRMADYCTVTDTLGMARRKHPGQRNSLDALCKRYGVDNSQRDLHGALLDAEILADVYLMLSGGQTDLSLAAEESAGSDEHKPGHGRVREDLVLAVVQPTSEELGAHDAFLTHINKISGERCLWLQSDREVPAPESVAVSTVALAEGLDDDDLDDDQEDELAGEHV</sequence>
<comment type="catalytic activity">
    <reaction evidence="14 18">
        <text>DNA(n) + a 2'-deoxyribonucleoside 5'-triphosphate = DNA(n+1) + diphosphate</text>
        <dbReference type="Rhea" id="RHEA:22508"/>
        <dbReference type="Rhea" id="RHEA-COMP:17339"/>
        <dbReference type="Rhea" id="RHEA-COMP:17340"/>
        <dbReference type="ChEBI" id="CHEBI:33019"/>
        <dbReference type="ChEBI" id="CHEBI:61560"/>
        <dbReference type="ChEBI" id="CHEBI:173112"/>
        <dbReference type="EC" id="2.7.7.7"/>
    </reaction>
</comment>
<dbReference type="PANTHER" id="PTHR30231:SF41">
    <property type="entry name" value="DNA POLYMERASE III SUBUNIT EPSILON"/>
    <property type="match status" value="1"/>
</dbReference>
<evidence type="ECO:0000256" key="3">
    <source>
        <dbReference type="ARBA" id="ARBA00020352"/>
    </source>
</evidence>
<comment type="caution">
    <text evidence="21">The sequence shown here is derived from an EMBL/GenBank/DDBJ whole genome shotgun (WGS) entry which is preliminary data.</text>
</comment>
<feature type="binding site" evidence="16">
    <location>
        <position position="56"/>
    </location>
    <ligand>
        <name>substrate</name>
    </ligand>
</feature>
<dbReference type="InterPro" id="IPR006309">
    <property type="entry name" value="DnaQ_proteo"/>
</dbReference>
<dbReference type="GO" id="GO:0003677">
    <property type="term" value="F:DNA binding"/>
    <property type="evidence" value="ECO:0007669"/>
    <property type="project" value="InterPro"/>
</dbReference>
<keyword evidence="11 17" id="KW-0460">Magnesium</keyword>
<dbReference type="NCBIfam" id="NF004316">
    <property type="entry name" value="PRK05711.1"/>
    <property type="match status" value="1"/>
</dbReference>
<evidence type="ECO:0000256" key="13">
    <source>
        <dbReference type="ARBA" id="ARBA00023211"/>
    </source>
</evidence>
<evidence type="ECO:0000256" key="19">
    <source>
        <dbReference type="SAM" id="MobiDB-lite"/>
    </source>
</evidence>
<evidence type="ECO:0000256" key="6">
    <source>
        <dbReference type="ARBA" id="ARBA00022705"/>
    </source>
</evidence>
<evidence type="ECO:0000256" key="1">
    <source>
        <dbReference type="ARBA" id="ARBA00001936"/>
    </source>
</evidence>
<dbReference type="NCBIfam" id="TIGR01406">
    <property type="entry name" value="dnaQ_proteo"/>
    <property type="match status" value="1"/>
</dbReference>
<dbReference type="FunFam" id="3.30.420.10:FF:000012">
    <property type="entry name" value="DNA polymerase III subunit epsilon"/>
    <property type="match status" value="1"/>
</dbReference>
<dbReference type="SMART" id="SM00479">
    <property type="entry name" value="EXOIII"/>
    <property type="match status" value="1"/>
</dbReference>
<evidence type="ECO:0000256" key="17">
    <source>
        <dbReference type="PIRSR" id="PIRSR606309-3"/>
    </source>
</evidence>
<accession>A0A1E8CHD4</accession>
<evidence type="ECO:0000256" key="8">
    <source>
        <dbReference type="ARBA" id="ARBA00022723"/>
    </source>
</evidence>
<keyword evidence="5 18" id="KW-0548">Nucleotidyltransferase</keyword>
<keyword evidence="7 18" id="KW-0540">Nuclease</keyword>
<keyword evidence="4 18" id="KW-0808">Transferase</keyword>
<feature type="compositionally biased region" description="Acidic residues" evidence="19">
    <location>
        <begin position="254"/>
        <end position="273"/>
    </location>
</feature>
<dbReference type="InterPro" id="IPR006054">
    <property type="entry name" value="DnaQ"/>
</dbReference>
<feature type="binding site" evidence="17">
    <location>
        <position position="157"/>
    </location>
    <ligand>
        <name>a divalent metal cation</name>
        <dbReference type="ChEBI" id="CHEBI:60240"/>
        <label>1</label>
        <note>catalytic</note>
    </ligand>
</feature>
<dbReference type="NCBIfam" id="TIGR00573">
    <property type="entry name" value="dnaq"/>
    <property type="match status" value="1"/>
</dbReference>
<dbReference type="OrthoDB" id="9804290at2"/>
<dbReference type="InterPro" id="IPR013520">
    <property type="entry name" value="Ribonucl_H"/>
</dbReference>
<evidence type="ECO:0000313" key="22">
    <source>
        <dbReference type="Proteomes" id="UP000175669"/>
    </source>
</evidence>
<feature type="region of interest" description="Disordered" evidence="19">
    <location>
        <begin position="253"/>
        <end position="273"/>
    </location>
</feature>
<keyword evidence="22" id="KW-1185">Reference proteome</keyword>
<evidence type="ECO:0000256" key="2">
    <source>
        <dbReference type="ARBA" id="ARBA00012417"/>
    </source>
</evidence>
<keyword evidence="8 17" id="KW-0479">Metal-binding</keyword>
<comment type="cofactor">
    <cofactor evidence="1 18">
        <name>Mn(2+)</name>
        <dbReference type="ChEBI" id="CHEBI:29035"/>
    </cofactor>
</comment>
<keyword evidence="9 18" id="KW-0378">Hydrolase</keyword>
<gene>
    <name evidence="18" type="primary">dnaQ</name>
    <name evidence="21" type="ORF">PHACT_00670</name>
</gene>
<dbReference type="GO" id="GO:0046872">
    <property type="term" value="F:metal ion binding"/>
    <property type="evidence" value="ECO:0007669"/>
    <property type="project" value="UniProtKB-KW"/>
</dbReference>
<dbReference type="STRING" id="1524254.PHACT_00670"/>
<evidence type="ECO:0000259" key="20">
    <source>
        <dbReference type="SMART" id="SM00479"/>
    </source>
</evidence>
<feature type="binding site" evidence="16">
    <location>
        <position position="7"/>
    </location>
    <ligand>
        <name>substrate</name>
    </ligand>
</feature>
<keyword evidence="13 17" id="KW-0464">Manganese</keyword>
<evidence type="ECO:0000313" key="21">
    <source>
        <dbReference type="EMBL" id="OFE11841.1"/>
    </source>
</evidence>
<dbReference type="SUPFAM" id="SSF53098">
    <property type="entry name" value="Ribonuclease H-like"/>
    <property type="match status" value="1"/>
</dbReference>
<evidence type="ECO:0000256" key="7">
    <source>
        <dbReference type="ARBA" id="ARBA00022722"/>
    </source>
</evidence>
<feature type="active site" description="Proton acceptor" evidence="15">
    <location>
        <position position="152"/>
    </location>
</feature>
<evidence type="ECO:0000256" key="10">
    <source>
        <dbReference type="ARBA" id="ARBA00022839"/>
    </source>
</evidence>
<dbReference type="CDD" id="cd06131">
    <property type="entry name" value="DNA_pol_III_epsilon_Ecoli_like"/>
    <property type="match status" value="1"/>
</dbReference>
<dbReference type="PANTHER" id="PTHR30231">
    <property type="entry name" value="DNA POLYMERASE III SUBUNIT EPSILON"/>
    <property type="match status" value="1"/>
</dbReference>
<keyword evidence="12 18" id="KW-0239">DNA-directed DNA polymerase</keyword>
<dbReference type="GO" id="GO:0005829">
    <property type="term" value="C:cytosol"/>
    <property type="evidence" value="ECO:0007669"/>
    <property type="project" value="TreeGrafter"/>
</dbReference>
<dbReference type="EC" id="2.7.7.7" evidence="2 18"/>
<dbReference type="GO" id="GO:0003887">
    <property type="term" value="F:DNA-directed DNA polymerase activity"/>
    <property type="evidence" value="ECO:0007669"/>
    <property type="project" value="UniProtKB-KW"/>
</dbReference>
<feature type="binding site" evidence="16">
    <location>
        <position position="157"/>
    </location>
    <ligand>
        <name>substrate</name>
    </ligand>
</feature>
<comment type="cofactor">
    <cofactor evidence="17">
        <name>Mg(2+)</name>
        <dbReference type="ChEBI" id="CHEBI:18420"/>
    </cofactor>
    <cofactor evidence="17">
        <name>Mn(2+)</name>
        <dbReference type="ChEBI" id="CHEBI:29035"/>
    </cofactor>
    <text evidence="17">Binds 2 divalent metal cations. Magnesium or manganese.</text>
</comment>
<comment type="function">
    <text evidence="18">DNA polymerase III is a complex, multichain enzyme responsible for most of the replicative synthesis in bacteria. The epsilon subunit contain the editing function and is a proofreading 3'-5' exonuclease.</text>
</comment>
<protein>
    <recommendedName>
        <fullName evidence="3 18">DNA polymerase III subunit epsilon</fullName>
        <ecNumber evidence="2 18">2.7.7.7</ecNumber>
    </recommendedName>
</protein>
<feature type="binding site" evidence="17">
    <location>
        <position position="9"/>
    </location>
    <ligand>
        <name>a divalent metal cation</name>
        <dbReference type="ChEBI" id="CHEBI:60240"/>
        <label>1</label>
        <note>catalytic</note>
    </ligand>
</feature>
<dbReference type="EMBL" id="MASR01000001">
    <property type="protein sequence ID" value="OFE11841.1"/>
    <property type="molecule type" value="Genomic_DNA"/>
</dbReference>
<proteinExistence type="predicted"/>
<dbReference type="Proteomes" id="UP000175669">
    <property type="component" value="Unassembled WGS sequence"/>
</dbReference>
<keyword evidence="6 18" id="KW-0235">DNA replication</keyword>
<evidence type="ECO:0000256" key="11">
    <source>
        <dbReference type="ARBA" id="ARBA00022842"/>
    </source>
</evidence>
<comment type="subunit">
    <text evidence="18">DNA polymerase III contains a core (composed of alpha, epsilon and theta chains) that associates with a tau subunit. This core dimerizes to form the POLIII' complex. PolIII' associates with the gamma complex (composed of gamma, delta, delta', psi and chi chains) and with the beta chain to form the complete DNA polymerase III complex.</text>
</comment>
<keyword evidence="10 18" id="KW-0269">Exonuclease</keyword>
<dbReference type="InterPro" id="IPR012337">
    <property type="entry name" value="RNaseH-like_sf"/>
</dbReference>
<feature type="binding site" evidence="17">
    <location>
        <position position="7"/>
    </location>
    <ligand>
        <name>a divalent metal cation</name>
        <dbReference type="ChEBI" id="CHEBI:60240"/>
        <label>1</label>
        <note>catalytic</note>
    </ligand>
</feature>
<reference evidence="22" key="1">
    <citation type="submission" date="2016-07" db="EMBL/GenBank/DDBJ databases">
        <authorList>
            <person name="Florea S."/>
            <person name="Webb J.S."/>
            <person name="Jaromczyk J."/>
            <person name="Schardl C.L."/>
        </authorList>
    </citation>
    <scope>NUCLEOTIDE SEQUENCE [LARGE SCALE GENOMIC DNA]</scope>
    <source>
        <strain evidence="22">KCTC 42131</strain>
    </source>
</reference>
<evidence type="ECO:0000256" key="5">
    <source>
        <dbReference type="ARBA" id="ARBA00022695"/>
    </source>
</evidence>
<dbReference type="Gene3D" id="3.30.420.10">
    <property type="entry name" value="Ribonuclease H-like superfamily/Ribonuclease H"/>
    <property type="match status" value="1"/>
</dbReference>
<name>A0A1E8CHD4_9GAMM</name>
<evidence type="ECO:0000256" key="14">
    <source>
        <dbReference type="ARBA" id="ARBA00049244"/>
    </source>
</evidence>
<organism evidence="21 22">
    <name type="scientific">Pseudohongiella acticola</name>
    <dbReference type="NCBI Taxonomy" id="1524254"/>
    <lineage>
        <taxon>Bacteria</taxon>
        <taxon>Pseudomonadati</taxon>
        <taxon>Pseudomonadota</taxon>
        <taxon>Gammaproteobacteria</taxon>
        <taxon>Pseudomonadales</taxon>
        <taxon>Pseudohongiellaceae</taxon>
        <taxon>Pseudohongiella</taxon>
    </lineage>
</organism>
<dbReference type="GO" id="GO:0045004">
    <property type="term" value="P:DNA replication proofreading"/>
    <property type="evidence" value="ECO:0007669"/>
    <property type="project" value="TreeGrafter"/>
</dbReference>
<feature type="binding site" evidence="16">
    <location>
        <position position="9"/>
    </location>
    <ligand>
        <name>substrate</name>
    </ligand>
</feature>
<evidence type="ECO:0000256" key="4">
    <source>
        <dbReference type="ARBA" id="ARBA00022679"/>
    </source>
</evidence>
<evidence type="ECO:0000256" key="16">
    <source>
        <dbReference type="PIRSR" id="PIRSR606309-2"/>
    </source>
</evidence>
<dbReference type="AlphaFoldDB" id="A0A1E8CHD4"/>
<dbReference type="GO" id="GO:0008408">
    <property type="term" value="F:3'-5' exonuclease activity"/>
    <property type="evidence" value="ECO:0007669"/>
    <property type="project" value="TreeGrafter"/>
</dbReference>
<dbReference type="RefSeq" id="WP_070115466.1">
    <property type="nucleotide sequence ID" value="NZ_CAXATG010000002.1"/>
</dbReference>
<evidence type="ECO:0000256" key="15">
    <source>
        <dbReference type="PIRSR" id="PIRSR606309-1"/>
    </source>
</evidence>
<evidence type="ECO:0000256" key="9">
    <source>
        <dbReference type="ARBA" id="ARBA00022801"/>
    </source>
</evidence>
<evidence type="ECO:0000256" key="18">
    <source>
        <dbReference type="RuleBase" id="RU364087"/>
    </source>
</evidence>
<dbReference type="Pfam" id="PF00929">
    <property type="entry name" value="RNase_T"/>
    <property type="match status" value="1"/>
</dbReference>
<evidence type="ECO:0000256" key="12">
    <source>
        <dbReference type="ARBA" id="ARBA00022932"/>
    </source>
</evidence>